<keyword evidence="1" id="KW-1133">Transmembrane helix</keyword>
<reference evidence="2" key="1">
    <citation type="journal article" date="2015" name="Nature">
        <title>Complex archaea that bridge the gap between prokaryotes and eukaryotes.</title>
        <authorList>
            <person name="Spang A."/>
            <person name="Saw J.H."/>
            <person name="Jorgensen S.L."/>
            <person name="Zaremba-Niedzwiedzka K."/>
            <person name="Martijn J."/>
            <person name="Lind A.E."/>
            <person name="van Eijk R."/>
            <person name="Schleper C."/>
            <person name="Guy L."/>
            <person name="Ettema T.J."/>
        </authorList>
    </citation>
    <scope>NUCLEOTIDE SEQUENCE</scope>
</reference>
<protein>
    <submittedName>
        <fullName evidence="2">Uncharacterized protein</fullName>
    </submittedName>
</protein>
<organism evidence="2">
    <name type="scientific">marine sediment metagenome</name>
    <dbReference type="NCBI Taxonomy" id="412755"/>
    <lineage>
        <taxon>unclassified sequences</taxon>
        <taxon>metagenomes</taxon>
        <taxon>ecological metagenomes</taxon>
    </lineage>
</organism>
<dbReference type="AlphaFoldDB" id="A0A0F9XCB1"/>
<accession>A0A0F9XCB1</accession>
<sequence length="323" mass="38079">MFKFIFYFVLIIILLFVAGFGFSNLKAKRDFVAHLNKYHHNKYDILTFKRNFNAANMNPNLYRVELALKENRDIIINFEWNAKSKDLHFSFHSSRDRGIEALTRYEEQVIVLRKEMHELLRADLYNLDVNVYSHTIDISLKAEPTLQDFQFFSDKICSLLVDYPDTWMQEAHVSFKIIEETKGFYELIVKPSTIDDSNDSFRYRHNAIVTNNYGSEKAERIGAIVQKEFSKTDSPAYLNNIWVHQSQLDSLYIAFEKHEYLKESEGNVNLTKGVGMGFVKMNYPKLEKETYTYYDYKTTPSDGIYMYLISQLPEDYQYLIADS</sequence>
<name>A0A0F9XCB1_9ZZZZ</name>
<dbReference type="EMBL" id="LAZR01000120">
    <property type="protein sequence ID" value="KKN89338.1"/>
    <property type="molecule type" value="Genomic_DNA"/>
</dbReference>
<gene>
    <name evidence="2" type="ORF">LCGC14_0239950</name>
</gene>
<evidence type="ECO:0000313" key="2">
    <source>
        <dbReference type="EMBL" id="KKN89338.1"/>
    </source>
</evidence>
<keyword evidence="1" id="KW-0472">Membrane</keyword>
<evidence type="ECO:0000256" key="1">
    <source>
        <dbReference type="SAM" id="Phobius"/>
    </source>
</evidence>
<keyword evidence="1" id="KW-0812">Transmembrane</keyword>
<proteinExistence type="predicted"/>
<feature type="transmembrane region" description="Helical" evidence="1">
    <location>
        <begin position="6"/>
        <end position="25"/>
    </location>
</feature>
<comment type="caution">
    <text evidence="2">The sequence shown here is derived from an EMBL/GenBank/DDBJ whole genome shotgun (WGS) entry which is preliminary data.</text>
</comment>